<sequence>MARNRKLITDADFQEAIDRQSAIRVFQDDHIVGTGGVVVRFDDTLVVIQKGVSEVAYHQRRECEFFEMAKR</sequence>
<reference evidence="1 2" key="1">
    <citation type="submission" date="2014-02" db="EMBL/GenBank/DDBJ databases">
        <title>Genome sequence of Paenibacillus darwinianus reveals adaptive mechanisms for survival in Antarctic soils.</title>
        <authorList>
            <person name="Dsouza M."/>
            <person name="Taylor M.W."/>
            <person name="Turner S.J."/>
            <person name="Aislabie J."/>
        </authorList>
    </citation>
    <scope>NUCLEOTIDE SEQUENCE [LARGE SCALE GENOMIC DNA]</scope>
    <source>
        <strain evidence="1 2">CE1</strain>
    </source>
</reference>
<comment type="caution">
    <text evidence="1">The sequence shown here is derived from an EMBL/GenBank/DDBJ whole genome shotgun (WGS) entry which is preliminary data.</text>
</comment>
<proteinExistence type="predicted"/>
<keyword evidence="2" id="KW-1185">Reference proteome</keyword>
<gene>
    <name evidence="1" type="ORF">BG53_12525</name>
</gene>
<dbReference type="OrthoDB" id="2638183at2"/>
<evidence type="ECO:0000313" key="2">
    <source>
        <dbReference type="Proteomes" id="UP000053750"/>
    </source>
</evidence>
<dbReference type="AlphaFoldDB" id="A0A9W5W860"/>
<dbReference type="Proteomes" id="UP000053750">
    <property type="component" value="Unassembled WGS sequence"/>
</dbReference>
<organism evidence="1 2">
    <name type="scientific">Paenibacillus darwinianus</name>
    <dbReference type="NCBI Taxonomy" id="1380763"/>
    <lineage>
        <taxon>Bacteria</taxon>
        <taxon>Bacillati</taxon>
        <taxon>Bacillota</taxon>
        <taxon>Bacilli</taxon>
        <taxon>Bacillales</taxon>
        <taxon>Paenibacillaceae</taxon>
        <taxon>Paenibacillus</taxon>
    </lineage>
</organism>
<evidence type="ECO:0000313" key="1">
    <source>
        <dbReference type="EMBL" id="EXX90960.1"/>
    </source>
</evidence>
<name>A0A9W5W860_9BACL</name>
<dbReference type="RefSeq" id="WP_036586302.1">
    <property type="nucleotide sequence ID" value="NZ_KK082215.1"/>
</dbReference>
<protein>
    <submittedName>
        <fullName evidence="1">Uncharacterized protein</fullName>
    </submittedName>
</protein>
<dbReference type="EMBL" id="JFHU01000046">
    <property type="protein sequence ID" value="EXX90960.1"/>
    <property type="molecule type" value="Genomic_DNA"/>
</dbReference>
<accession>A0A9W5W860</accession>